<dbReference type="InterPro" id="IPR002491">
    <property type="entry name" value="ABC_transptr_periplasmic_BD"/>
</dbReference>
<feature type="chain" id="PRO_5039565369" evidence="1">
    <location>
        <begin position="28"/>
        <end position="356"/>
    </location>
</feature>
<protein>
    <submittedName>
        <fullName evidence="3">ABC transporter substrate-binding protein</fullName>
    </submittedName>
</protein>
<dbReference type="RefSeq" id="WP_276831038.1">
    <property type="nucleotide sequence ID" value="NZ_DYTQ01000084.1"/>
</dbReference>
<dbReference type="AlphaFoldDB" id="A0A9D2VGX8"/>
<dbReference type="SUPFAM" id="SSF53807">
    <property type="entry name" value="Helical backbone' metal receptor"/>
    <property type="match status" value="1"/>
</dbReference>
<evidence type="ECO:0000313" key="4">
    <source>
        <dbReference type="Proteomes" id="UP000700248"/>
    </source>
</evidence>
<reference evidence="3" key="2">
    <citation type="submission" date="2021-09" db="EMBL/GenBank/DDBJ databases">
        <authorList>
            <person name="Gilroy R."/>
        </authorList>
    </citation>
    <scope>NUCLEOTIDE SEQUENCE</scope>
    <source>
        <strain evidence="3">CHK175-13533</strain>
    </source>
</reference>
<keyword evidence="1" id="KW-0732">Signal</keyword>
<dbReference type="InterPro" id="IPR050902">
    <property type="entry name" value="ABC_Transporter_SBP"/>
</dbReference>
<dbReference type="GO" id="GO:0071281">
    <property type="term" value="P:cellular response to iron ion"/>
    <property type="evidence" value="ECO:0007669"/>
    <property type="project" value="TreeGrafter"/>
</dbReference>
<dbReference type="Gene3D" id="1.20.58.2180">
    <property type="match status" value="1"/>
</dbReference>
<dbReference type="PANTHER" id="PTHR30535">
    <property type="entry name" value="VITAMIN B12-BINDING PROTEIN"/>
    <property type="match status" value="1"/>
</dbReference>
<dbReference type="EMBL" id="DYTQ01000084">
    <property type="protein sequence ID" value="HJH24359.1"/>
    <property type="molecule type" value="Genomic_DNA"/>
</dbReference>
<organism evidence="3 4">
    <name type="scientific">Paenalcaligenes hominis</name>
    <dbReference type="NCBI Taxonomy" id="643674"/>
    <lineage>
        <taxon>Bacteria</taxon>
        <taxon>Pseudomonadati</taxon>
        <taxon>Pseudomonadota</taxon>
        <taxon>Betaproteobacteria</taxon>
        <taxon>Burkholderiales</taxon>
        <taxon>Alcaligenaceae</taxon>
        <taxon>Paenalcaligenes</taxon>
    </lineage>
</organism>
<dbReference type="Proteomes" id="UP000700248">
    <property type="component" value="Unassembled WGS sequence"/>
</dbReference>
<sequence length="356" mass="39031">MNRRALLKALGCSMLLSGGWAPPAALAQALTQPHVTSPLFHVFGQLPEPVEVKRVFAAGAPAAVMLNSVAPAQLLGWPSSVSKASQQWLSETSRQLPVVGHLAGRGSTISSEQLMTLNPDVIVDVGDVNEHYLSIAKEFSEKTGIPYILIQGAIEDTPEQLEILGALLGQQRHGQQLAQAAQDVLDYVAAKRETSTFKAPRIYLARSATGLETGAAQSIHSEIVRLVGATNVAEDLDSTGLVQVSMEQVLVWDPEVILTQDKSFYQNVYDNPLWQDVPAVRNKQVLFVPSVPFGWLDIPPSINRLLGALWLTAWIHKENEQVLLEKVRHLFVMFYQNDPGPEKLKQLLVDPVQFAD</sequence>
<evidence type="ECO:0000313" key="3">
    <source>
        <dbReference type="EMBL" id="HJH24359.1"/>
    </source>
</evidence>
<reference evidence="3" key="1">
    <citation type="journal article" date="2021" name="PeerJ">
        <title>Extensive microbial diversity within the chicken gut microbiome revealed by metagenomics and culture.</title>
        <authorList>
            <person name="Gilroy R."/>
            <person name="Ravi A."/>
            <person name="Getino M."/>
            <person name="Pursley I."/>
            <person name="Horton D.L."/>
            <person name="Alikhan N.F."/>
            <person name="Baker D."/>
            <person name="Gharbi K."/>
            <person name="Hall N."/>
            <person name="Watson M."/>
            <person name="Adriaenssens E.M."/>
            <person name="Foster-Nyarko E."/>
            <person name="Jarju S."/>
            <person name="Secka A."/>
            <person name="Antonio M."/>
            <person name="Oren A."/>
            <person name="Chaudhuri R.R."/>
            <person name="La Ragione R."/>
            <person name="Hildebrand F."/>
            <person name="Pallen M.J."/>
        </authorList>
    </citation>
    <scope>NUCLEOTIDE SEQUENCE</scope>
    <source>
        <strain evidence="3">CHK175-13533</strain>
    </source>
</reference>
<name>A0A9D2VGX8_9BURK</name>
<comment type="caution">
    <text evidence="3">The sequence shown here is derived from an EMBL/GenBank/DDBJ whole genome shotgun (WGS) entry which is preliminary data.</text>
</comment>
<dbReference type="PANTHER" id="PTHR30535:SF34">
    <property type="entry name" value="MOLYBDATE-BINDING PROTEIN MOLA"/>
    <property type="match status" value="1"/>
</dbReference>
<dbReference type="Gene3D" id="3.40.50.1980">
    <property type="entry name" value="Nitrogenase molybdenum iron protein domain"/>
    <property type="match status" value="2"/>
</dbReference>
<feature type="domain" description="Fe/B12 periplasmic-binding" evidence="2">
    <location>
        <begin position="54"/>
        <end position="319"/>
    </location>
</feature>
<gene>
    <name evidence="3" type="ORF">K8U84_07380</name>
</gene>
<dbReference type="PROSITE" id="PS50983">
    <property type="entry name" value="FE_B12_PBP"/>
    <property type="match status" value="1"/>
</dbReference>
<feature type="signal peptide" evidence="1">
    <location>
        <begin position="1"/>
        <end position="27"/>
    </location>
</feature>
<evidence type="ECO:0000256" key="1">
    <source>
        <dbReference type="SAM" id="SignalP"/>
    </source>
</evidence>
<evidence type="ECO:0000259" key="2">
    <source>
        <dbReference type="PROSITE" id="PS50983"/>
    </source>
</evidence>
<accession>A0A9D2VGX8</accession>
<proteinExistence type="predicted"/>
<dbReference type="Pfam" id="PF01497">
    <property type="entry name" value="Peripla_BP_2"/>
    <property type="match status" value="1"/>
</dbReference>